<sequence length="217" mass="25425">MSQVIVESEISQALQDYKQLAERLVRKGSVFSLFKLQTELIRKHSSGDDEELVQEMIFDFMEILKQVVDENVTCPKCNKPYTFRICTGLSREHDNGIELTCEVCGDCYSHSEQRELVTYFNINAWKEADHLRRRSRGFTVTYTLESLAAKAVLFIYDDMLKRPELRINGHRVFDPAEVKTYWEHSKRIIKQWKNGEEIIEESSRVGDGVFYRLDEVI</sequence>
<dbReference type="OrthoDB" id="2585287at2"/>
<gene>
    <name evidence="1" type="ORF">EH198_13850</name>
</gene>
<accession>A0A3N9P690</accession>
<dbReference type="RefSeq" id="WP_124696114.1">
    <property type="nucleotide sequence ID" value="NZ_JBHUFE010000013.1"/>
</dbReference>
<reference evidence="1 2" key="1">
    <citation type="submission" date="2018-11" db="EMBL/GenBank/DDBJ databases">
        <title>Genome sequence of strain 7197.</title>
        <authorList>
            <person name="Gao J."/>
            <person name="Sun J."/>
        </authorList>
    </citation>
    <scope>NUCLEOTIDE SEQUENCE [LARGE SCALE GENOMIC DNA]</scope>
    <source>
        <strain evidence="1 2">7197</strain>
    </source>
</reference>
<dbReference type="AlphaFoldDB" id="A0A3N9P690"/>
<dbReference type="Proteomes" id="UP000282529">
    <property type="component" value="Unassembled WGS sequence"/>
</dbReference>
<evidence type="ECO:0000313" key="2">
    <source>
        <dbReference type="Proteomes" id="UP000282529"/>
    </source>
</evidence>
<proteinExistence type="predicted"/>
<evidence type="ECO:0000313" key="1">
    <source>
        <dbReference type="EMBL" id="RQW10837.1"/>
    </source>
</evidence>
<organism evidence="1 2">
    <name type="scientific">Paenibacillus rhizophilus</name>
    <dbReference type="NCBI Taxonomy" id="1850366"/>
    <lineage>
        <taxon>Bacteria</taxon>
        <taxon>Bacillati</taxon>
        <taxon>Bacillota</taxon>
        <taxon>Bacilli</taxon>
        <taxon>Bacillales</taxon>
        <taxon>Paenibacillaceae</taxon>
        <taxon>Paenibacillus</taxon>
    </lineage>
</organism>
<dbReference type="EMBL" id="RQPI01000007">
    <property type="protein sequence ID" value="RQW10837.1"/>
    <property type="molecule type" value="Genomic_DNA"/>
</dbReference>
<name>A0A3N9P690_9BACL</name>
<comment type="caution">
    <text evidence="1">The sequence shown here is derived from an EMBL/GenBank/DDBJ whole genome shotgun (WGS) entry which is preliminary data.</text>
</comment>
<protein>
    <submittedName>
        <fullName evidence="1">Uncharacterized protein</fullName>
    </submittedName>
</protein>
<keyword evidence="2" id="KW-1185">Reference proteome</keyword>